<sequence length="112" mass="12829">MIFEILRACWIRLKRRYAYKRSQGFLAWIVEFSKKIVALLALLYCLQTAYALAKIESIPDSTALSTLITEFNETFRICIGGYLLKAGFENIVKLKAARIKKKENIGGYQEDG</sequence>
<protein>
    <submittedName>
        <fullName evidence="1">Uncharacterized protein</fullName>
    </submittedName>
</protein>
<evidence type="ECO:0000313" key="1">
    <source>
        <dbReference type="EMBL" id="DAE22253.1"/>
    </source>
</evidence>
<reference evidence="1" key="1">
    <citation type="journal article" date="2021" name="Proc. Natl. Acad. Sci. U.S.A.">
        <title>A Catalog of Tens of Thousands of Viruses from Human Metagenomes Reveals Hidden Associations with Chronic Diseases.</title>
        <authorList>
            <person name="Tisza M.J."/>
            <person name="Buck C.B."/>
        </authorList>
    </citation>
    <scope>NUCLEOTIDE SEQUENCE</scope>
    <source>
        <strain evidence="1">CtKS020</strain>
    </source>
</reference>
<dbReference type="EMBL" id="BK015730">
    <property type="protein sequence ID" value="DAE22253.1"/>
    <property type="molecule type" value="Genomic_DNA"/>
</dbReference>
<name>A0A8S5QU78_9CAUD</name>
<accession>A0A8S5QU78</accession>
<organism evidence="1">
    <name type="scientific">Podoviridae sp. ctKS020</name>
    <dbReference type="NCBI Taxonomy" id="2826552"/>
    <lineage>
        <taxon>Viruses</taxon>
        <taxon>Duplodnaviria</taxon>
        <taxon>Heunggongvirae</taxon>
        <taxon>Uroviricota</taxon>
        <taxon>Caudoviricetes</taxon>
    </lineage>
</organism>
<proteinExistence type="predicted"/>